<evidence type="ECO:0000256" key="1">
    <source>
        <dbReference type="SAM" id="MobiDB-lite"/>
    </source>
</evidence>
<keyword evidence="3" id="KW-1185">Reference proteome</keyword>
<gene>
    <name evidence="2" type="ORF">RUM44_004692</name>
</gene>
<dbReference type="EMBL" id="JAWJWF010000004">
    <property type="protein sequence ID" value="KAK6634084.1"/>
    <property type="molecule type" value="Genomic_DNA"/>
</dbReference>
<proteinExistence type="predicted"/>
<name>A0ABR1B3J5_POLSC</name>
<comment type="caution">
    <text evidence="2">The sequence shown here is derived from an EMBL/GenBank/DDBJ whole genome shotgun (WGS) entry which is preliminary data.</text>
</comment>
<accession>A0ABR1B3J5</accession>
<evidence type="ECO:0000313" key="2">
    <source>
        <dbReference type="EMBL" id="KAK6634084.1"/>
    </source>
</evidence>
<dbReference type="Proteomes" id="UP001359485">
    <property type="component" value="Unassembled WGS sequence"/>
</dbReference>
<protein>
    <submittedName>
        <fullName evidence="2">Uncharacterized protein</fullName>
    </submittedName>
</protein>
<evidence type="ECO:0000313" key="3">
    <source>
        <dbReference type="Proteomes" id="UP001359485"/>
    </source>
</evidence>
<feature type="region of interest" description="Disordered" evidence="1">
    <location>
        <begin position="80"/>
        <end position="104"/>
    </location>
</feature>
<organism evidence="2 3">
    <name type="scientific">Polyplax serrata</name>
    <name type="common">Common mouse louse</name>
    <dbReference type="NCBI Taxonomy" id="468196"/>
    <lineage>
        <taxon>Eukaryota</taxon>
        <taxon>Metazoa</taxon>
        <taxon>Ecdysozoa</taxon>
        <taxon>Arthropoda</taxon>
        <taxon>Hexapoda</taxon>
        <taxon>Insecta</taxon>
        <taxon>Pterygota</taxon>
        <taxon>Neoptera</taxon>
        <taxon>Paraneoptera</taxon>
        <taxon>Psocodea</taxon>
        <taxon>Troctomorpha</taxon>
        <taxon>Phthiraptera</taxon>
        <taxon>Anoplura</taxon>
        <taxon>Polyplacidae</taxon>
        <taxon>Polyplax</taxon>
    </lineage>
</organism>
<sequence>MNRVTGAEVIRFDGFEVCEFPAADRRHRSSAFEKPDTFLDDTNKLFVKCGGGVSIIPSDECQKPFQRPLISRCRTLGIGRGKTRPNCSDSVFNDAGRDEGRQGA</sequence>
<reference evidence="2 3" key="1">
    <citation type="submission" date="2023-09" db="EMBL/GenBank/DDBJ databases">
        <title>Genomes of two closely related lineages of the louse Polyplax serrata with different host specificities.</title>
        <authorList>
            <person name="Martinu J."/>
            <person name="Tarabai H."/>
            <person name="Stefka J."/>
            <person name="Hypsa V."/>
        </authorList>
    </citation>
    <scope>NUCLEOTIDE SEQUENCE [LARGE SCALE GENOMIC DNA]</scope>
    <source>
        <strain evidence="2">98ZLc_SE</strain>
    </source>
</reference>
<feature type="compositionally biased region" description="Basic and acidic residues" evidence="1">
    <location>
        <begin position="95"/>
        <end position="104"/>
    </location>
</feature>